<sequence length="173" mass="18527">MTGFYSEALGKHDRSAFASGNERIDAYFRHTVSQDMKRGYAACFVLVEKASGKLAGLYTLASHSIALTELAADVAKKLPRYPSVPAALIGWLGRDESFRGQHVGAMLLADAITRLATAPIGVHAICADAIDVAAAAFYREHQFQPFASRPNSFYLPMKTALALTTGSSSEGKA</sequence>
<comment type="caution">
    <text evidence="4">The sequence shown here is derived from an EMBL/GenBank/DDBJ whole genome shotgun (WGS) entry which is preliminary data.</text>
</comment>
<evidence type="ECO:0000256" key="3">
    <source>
        <dbReference type="ARBA" id="ARBA00023315"/>
    </source>
</evidence>
<keyword evidence="4" id="KW-0689">Ribosomal protein</keyword>
<dbReference type="RefSeq" id="WP_132576841.1">
    <property type="nucleotide sequence ID" value="NZ_CBCSGL010000110.1"/>
</dbReference>
<dbReference type="PANTHER" id="PTHR36449">
    <property type="entry name" value="ACETYLTRANSFERASE-RELATED"/>
    <property type="match status" value="1"/>
</dbReference>
<dbReference type="AlphaFoldDB" id="A0A4R3U6W1"/>
<keyword evidence="3" id="KW-0012">Acyltransferase</keyword>
<name>A0A4R3U6W1_ROSSA</name>
<organism evidence="4 5">
    <name type="scientific">Roseateles saccharophilus</name>
    <name type="common">Pseudomonas saccharophila</name>
    <dbReference type="NCBI Taxonomy" id="304"/>
    <lineage>
        <taxon>Bacteria</taxon>
        <taxon>Pseudomonadati</taxon>
        <taxon>Pseudomonadota</taxon>
        <taxon>Betaproteobacteria</taxon>
        <taxon>Burkholderiales</taxon>
        <taxon>Sphaerotilaceae</taxon>
        <taxon>Roseateles</taxon>
    </lineage>
</organism>
<keyword evidence="2" id="KW-0808">Transferase</keyword>
<dbReference type="EMBL" id="SMBU01000076">
    <property type="protein sequence ID" value="TCU81451.1"/>
    <property type="molecule type" value="Genomic_DNA"/>
</dbReference>
<keyword evidence="1" id="KW-1277">Toxin-antitoxin system</keyword>
<gene>
    <name evidence="4" type="ORF">EV671_10762</name>
</gene>
<dbReference type="OrthoDB" id="9799147at2"/>
<dbReference type="InterPro" id="IPR016181">
    <property type="entry name" value="Acyl_CoA_acyltransferase"/>
</dbReference>
<dbReference type="PANTHER" id="PTHR36449:SF1">
    <property type="entry name" value="ACETYLTRANSFERASE"/>
    <property type="match status" value="1"/>
</dbReference>
<dbReference type="GO" id="GO:0005840">
    <property type="term" value="C:ribosome"/>
    <property type="evidence" value="ECO:0007669"/>
    <property type="project" value="UniProtKB-KW"/>
</dbReference>
<proteinExistence type="predicted"/>
<accession>A0A4R3U6W1</accession>
<keyword evidence="5" id="KW-1185">Reference proteome</keyword>
<dbReference type="Proteomes" id="UP000295110">
    <property type="component" value="Unassembled WGS sequence"/>
</dbReference>
<dbReference type="Gene3D" id="3.40.630.30">
    <property type="match status" value="1"/>
</dbReference>
<dbReference type="SUPFAM" id="SSF55729">
    <property type="entry name" value="Acyl-CoA N-acyltransferases (Nat)"/>
    <property type="match status" value="1"/>
</dbReference>
<protein>
    <submittedName>
        <fullName evidence="4">Ribosomal protein S18 acetylase RimI-like enzyme</fullName>
    </submittedName>
</protein>
<evidence type="ECO:0000313" key="4">
    <source>
        <dbReference type="EMBL" id="TCU81451.1"/>
    </source>
</evidence>
<dbReference type="GO" id="GO:0016746">
    <property type="term" value="F:acyltransferase activity"/>
    <property type="evidence" value="ECO:0007669"/>
    <property type="project" value="UniProtKB-KW"/>
</dbReference>
<reference evidence="4 5" key="1">
    <citation type="submission" date="2019-03" db="EMBL/GenBank/DDBJ databases">
        <title>Genomic Encyclopedia of Type Strains, Phase IV (KMG-IV): sequencing the most valuable type-strain genomes for metagenomic binning, comparative biology and taxonomic classification.</title>
        <authorList>
            <person name="Goeker M."/>
        </authorList>
    </citation>
    <scope>NUCLEOTIDE SEQUENCE [LARGE SCALE GENOMIC DNA]</scope>
    <source>
        <strain evidence="4 5">DSM 654</strain>
    </source>
</reference>
<evidence type="ECO:0000313" key="5">
    <source>
        <dbReference type="Proteomes" id="UP000295110"/>
    </source>
</evidence>
<evidence type="ECO:0000256" key="1">
    <source>
        <dbReference type="ARBA" id="ARBA00022649"/>
    </source>
</evidence>
<evidence type="ECO:0000256" key="2">
    <source>
        <dbReference type="ARBA" id="ARBA00022679"/>
    </source>
</evidence>
<keyword evidence="4" id="KW-0687">Ribonucleoprotein</keyword>